<dbReference type="AlphaFoldDB" id="A0A2P8HIF6"/>
<protein>
    <recommendedName>
        <fullName evidence="4">Magnesium transporter NIPA</fullName>
    </recommendedName>
</protein>
<dbReference type="RefSeq" id="WP_106620263.1">
    <property type="nucleotide sequence ID" value="NZ_PYAX01000026.1"/>
</dbReference>
<gene>
    <name evidence="2" type="ORF">B0I31_12627</name>
</gene>
<organism evidence="2 3">
    <name type="scientific">Saccharothrix carnea</name>
    <dbReference type="NCBI Taxonomy" id="1280637"/>
    <lineage>
        <taxon>Bacteria</taxon>
        <taxon>Bacillati</taxon>
        <taxon>Actinomycetota</taxon>
        <taxon>Actinomycetes</taxon>
        <taxon>Pseudonocardiales</taxon>
        <taxon>Pseudonocardiaceae</taxon>
        <taxon>Saccharothrix</taxon>
    </lineage>
</organism>
<reference evidence="2 3" key="1">
    <citation type="submission" date="2018-03" db="EMBL/GenBank/DDBJ databases">
        <title>Genomic Encyclopedia of Type Strains, Phase III (KMG-III): the genomes of soil and plant-associated and newly described type strains.</title>
        <authorList>
            <person name="Whitman W."/>
        </authorList>
    </citation>
    <scope>NUCLEOTIDE SEQUENCE [LARGE SCALE GENOMIC DNA]</scope>
    <source>
        <strain evidence="2 3">CGMCC 4.7097</strain>
    </source>
</reference>
<feature type="transmembrane region" description="Helical" evidence="1">
    <location>
        <begin position="46"/>
        <end position="73"/>
    </location>
</feature>
<name>A0A2P8HIF6_SACCR</name>
<sequence>MGIAILCGLTAAVLSAVGAALQYVGVQDVGDLTVRRFTRLARNRKWLLGFSVLFVAAVLQILALALAPVTVVAPLAVLSLPIIAAIGVRQVTRGFMVAVMAATCGVGTFVAIAARSAVTTDVPPAVALRAGQVVAGVVCAFVLVGALRSGTARALALAAGAGAAYGLVAVLVRDVATSLPRVPWVSFVGLALAFLVGASLIQLGYASGPADLVVAGQTVLNPIVAAWIGMVLLDETQGAGRGTVVVLVASAVVSLTGIAVLARFHHRRLAALRADHAPAPRTP</sequence>
<dbReference type="EMBL" id="PYAX01000026">
    <property type="protein sequence ID" value="PSL45996.1"/>
    <property type="molecule type" value="Genomic_DNA"/>
</dbReference>
<feature type="transmembrane region" description="Helical" evidence="1">
    <location>
        <begin position="212"/>
        <end position="232"/>
    </location>
</feature>
<feature type="transmembrane region" description="Helical" evidence="1">
    <location>
        <begin position="154"/>
        <end position="172"/>
    </location>
</feature>
<dbReference type="PANTHER" id="PTHR40761">
    <property type="entry name" value="CONSERVED INTEGRAL MEMBRANE ALANINE VALINE AND LEUCINE RICH PROTEIN-RELATED"/>
    <property type="match status" value="1"/>
</dbReference>
<feature type="transmembrane region" description="Helical" evidence="1">
    <location>
        <begin position="184"/>
        <end position="205"/>
    </location>
</feature>
<evidence type="ECO:0000256" key="1">
    <source>
        <dbReference type="SAM" id="Phobius"/>
    </source>
</evidence>
<keyword evidence="1" id="KW-0472">Membrane</keyword>
<evidence type="ECO:0000313" key="2">
    <source>
        <dbReference type="EMBL" id="PSL45996.1"/>
    </source>
</evidence>
<dbReference type="Proteomes" id="UP000241118">
    <property type="component" value="Unassembled WGS sequence"/>
</dbReference>
<accession>A0A2P8HIF6</accession>
<dbReference type="OrthoDB" id="5187629at2"/>
<dbReference type="PANTHER" id="PTHR40761:SF1">
    <property type="entry name" value="CONSERVED INTEGRAL MEMBRANE ALANINE VALINE AND LEUCINE RICH PROTEIN-RELATED"/>
    <property type="match status" value="1"/>
</dbReference>
<dbReference type="NCBIfam" id="NF038012">
    <property type="entry name" value="DMT_1"/>
    <property type="match status" value="1"/>
</dbReference>
<proteinExistence type="predicted"/>
<evidence type="ECO:0008006" key="4">
    <source>
        <dbReference type="Google" id="ProtNLM"/>
    </source>
</evidence>
<comment type="caution">
    <text evidence="2">The sequence shown here is derived from an EMBL/GenBank/DDBJ whole genome shotgun (WGS) entry which is preliminary data.</text>
</comment>
<evidence type="ECO:0000313" key="3">
    <source>
        <dbReference type="Proteomes" id="UP000241118"/>
    </source>
</evidence>
<feature type="transmembrane region" description="Helical" evidence="1">
    <location>
        <begin position="126"/>
        <end position="147"/>
    </location>
</feature>
<keyword evidence="1" id="KW-0812">Transmembrane</keyword>
<keyword evidence="1" id="KW-1133">Transmembrane helix</keyword>
<keyword evidence="3" id="KW-1185">Reference proteome</keyword>
<feature type="transmembrane region" description="Helical" evidence="1">
    <location>
        <begin position="244"/>
        <end position="264"/>
    </location>
</feature>
<feature type="transmembrane region" description="Helical" evidence="1">
    <location>
        <begin position="94"/>
        <end position="114"/>
    </location>
</feature>